<evidence type="ECO:0000313" key="4">
    <source>
        <dbReference type="Proteomes" id="UP001149719"/>
    </source>
</evidence>
<comment type="caution">
    <text evidence="3">The sequence shown here is derived from an EMBL/GenBank/DDBJ whole genome shotgun (WGS) entry which is preliminary data.</text>
</comment>
<organism evidence="3 4">
    <name type="scientific">Marinomonas phaeophyticola</name>
    <dbReference type="NCBI Taxonomy" id="3004091"/>
    <lineage>
        <taxon>Bacteria</taxon>
        <taxon>Pseudomonadati</taxon>
        <taxon>Pseudomonadota</taxon>
        <taxon>Gammaproteobacteria</taxon>
        <taxon>Oceanospirillales</taxon>
        <taxon>Oceanospirillaceae</taxon>
        <taxon>Marinomonas</taxon>
    </lineage>
</organism>
<accession>A0ABT4JXN7</accession>
<evidence type="ECO:0000259" key="2">
    <source>
        <dbReference type="SMART" id="SM00867"/>
    </source>
</evidence>
<dbReference type="InterPro" id="IPR007372">
    <property type="entry name" value="Lipid/polyisoprenoid-bd_YceI"/>
</dbReference>
<dbReference type="PANTHER" id="PTHR34406:SF1">
    <property type="entry name" value="PROTEIN YCEI"/>
    <property type="match status" value="1"/>
</dbReference>
<dbReference type="Pfam" id="PF04264">
    <property type="entry name" value="YceI"/>
    <property type="match status" value="1"/>
</dbReference>
<dbReference type="Proteomes" id="UP001149719">
    <property type="component" value="Unassembled WGS sequence"/>
</dbReference>
<sequence>MKTLLKSTLLATMIAGSTIASAATYVIDDSKAGAHSQIDVKVSHLGFSWVKGRFNNFEGTFEYDKSNINDSSINVTINTTSFDSNQAKRDKHVMSADFLDAGKYPTATFKSSDIKGLGDDKVSVTGDLTLHGVTKAITFDATLIGEGKTPWGDYRAGFEGSVDLKFADFNIDGSQIGTEDFTVNMFFEGVNKD</sequence>
<name>A0ABT4JXN7_9GAMM</name>
<dbReference type="InterPro" id="IPR036761">
    <property type="entry name" value="TTHA0802/YceI-like_sf"/>
</dbReference>
<dbReference type="EMBL" id="JAPUBN010000020">
    <property type="protein sequence ID" value="MCZ2723158.1"/>
    <property type="molecule type" value="Genomic_DNA"/>
</dbReference>
<dbReference type="RefSeq" id="WP_269127252.1">
    <property type="nucleotide sequence ID" value="NZ_JAPUBN010000020.1"/>
</dbReference>
<dbReference type="SMART" id="SM00867">
    <property type="entry name" value="YceI"/>
    <property type="match status" value="1"/>
</dbReference>
<keyword evidence="4" id="KW-1185">Reference proteome</keyword>
<dbReference type="Gene3D" id="2.40.128.110">
    <property type="entry name" value="Lipid/polyisoprenoid-binding, YceI-like"/>
    <property type="match status" value="1"/>
</dbReference>
<evidence type="ECO:0000256" key="1">
    <source>
        <dbReference type="SAM" id="SignalP"/>
    </source>
</evidence>
<feature type="chain" id="PRO_5046468519" evidence="1">
    <location>
        <begin position="23"/>
        <end position="193"/>
    </location>
</feature>
<reference evidence="3" key="1">
    <citation type="submission" date="2022-12" db="EMBL/GenBank/DDBJ databases">
        <title>Marinomonas 15G1-11 sp. nov, isolated from marine algae.</title>
        <authorList>
            <person name="Butt M."/>
            <person name="Choi D.G."/>
            <person name="Kim J.M."/>
            <person name="Lee J.K."/>
            <person name="Baek J.H."/>
            <person name="Jeon C.O."/>
        </authorList>
    </citation>
    <scope>NUCLEOTIDE SEQUENCE</scope>
    <source>
        <strain evidence="3">15G1-11</strain>
    </source>
</reference>
<keyword evidence="1" id="KW-0732">Signal</keyword>
<proteinExistence type="predicted"/>
<gene>
    <name evidence="3" type="ORF">O1D97_16445</name>
</gene>
<dbReference type="SUPFAM" id="SSF101874">
    <property type="entry name" value="YceI-like"/>
    <property type="match status" value="1"/>
</dbReference>
<feature type="domain" description="Lipid/polyisoprenoid-binding YceI-like" evidence="2">
    <location>
        <begin position="24"/>
        <end position="190"/>
    </location>
</feature>
<evidence type="ECO:0000313" key="3">
    <source>
        <dbReference type="EMBL" id="MCZ2723158.1"/>
    </source>
</evidence>
<feature type="signal peptide" evidence="1">
    <location>
        <begin position="1"/>
        <end position="22"/>
    </location>
</feature>
<protein>
    <submittedName>
        <fullName evidence="3">YceI family protein</fullName>
    </submittedName>
</protein>
<dbReference type="PANTHER" id="PTHR34406">
    <property type="entry name" value="PROTEIN YCEI"/>
    <property type="match status" value="1"/>
</dbReference>